<dbReference type="EMBL" id="CP003012">
    <property type="protein sequence ID" value="AEO69270.1"/>
    <property type="molecule type" value="Genomic_DNA"/>
</dbReference>
<sequence>MEAGALAPCHQPDCEPATPSPNERPQQAADFYAQLSFPEPPRQQPCSAATRVTLPAVPDPPDATLSHPVGHTSGDLVVSTQQSTSHPVGSAPVTAPPEESLDDAALEAELQGLWEAISAEDQPVNASAGSQDSHASQDDSHAARDDSHAAQDDSRAAQDDSVILPTQIPGFRYASSQTNRWVRLPRRVDLDQRLATDLMHYITLNRNTKMEDLYSNLELNVGEGKRLCEEMRQLLKEPPLSQLVEHPGNTSMETKRNLVNISFYVLVYRGWGAAWFGSDCRTAKSRTLFWPADSSILLAGFAMLLYRLFRNQRQMHQTVLRTQARILESYAQLAPSPSPTRSPSVQSPPSPCDGASPSADGEAFFDALAREAATSKKRKLAESVLGLAGPPPPYELEVPENARLKYYVYVKDKTDGSDLAPPMKYRHTDCVLMRGAFSRLKSCFEAVEQAPIIEIQTPFGRKSIASEADWDHAVLAIYNVRRAGGVVEVDVFV</sequence>
<dbReference type="GeneID" id="11524416"/>
<dbReference type="HOGENOM" id="CLU_553413_0_0_1"/>
<dbReference type="KEGG" id="ttt:THITE_60073"/>
<evidence type="ECO:0000256" key="2">
    <source>
        <dbReference type="SAM" id="Phobius"/>
    </source>
</evidence>
<name>G2RBU9_THETT</name>
<dbReference type="AlphaFoldDB" id="G2RBU9"/>
<feature type="region of interest" description="Disordered" evidence="1">
    <location>
        <begin position="1"/>
        <end position="99"/>
    </location>
</feature>
<protein>
    <submittedName>
        <fullName evidence="3">Uncharacterized protein</fullName>
    </submittedName>
</protein>
<organism evidence="3 4">
    <name type="scientific">Thermothielavioides terrestris (strain ATCC 38088 / NRRL 8126)</name>
    <name type="common">Thielavia terrestris</name>
    <dbReference type="NCBI Taxonomy" id="578455"/>
    <lineage>
        <taxon>Eukaryota</taxon>
        <taxon>Fungi</taxon>
        <taxon>Dikarya</taxon>
        <taxon>Ascomycota</taxon>
        <taxon>Pezizomycotina</taxon>
        <taxon>Sordariomycetes</taxon>
        <taxon>Sordariomycetidae</taxon>
        <taxon>Sordariales</taxon>
        <taxon>Chaetomiaceae</taxon>
        <taxon>Thermothielavioides</taxon>
        <taxon>Thermothielavioides terrestris</taxon>
    </lineage>
</organism>
<dbReference type="Proteomes" id="UP000008181">
    <property type="component" value="Chromosome 4"/>
</dbReference>
<evidence type="ECO:0000313" key="4">
    <source>
        <dbReference type="Proteomes" id="UP000008181"/>
    </source>
</evidence>
<feature type="region of interest" description="Disordered" evidence="1">
    <location>
        <begin position="122"/>
        <end position="162"/>
    </location>
</feature>
<accession>G2RBU9</accession>
<proteinExistence type="predicted"/>
<gene>
    <name evidence="3" type="ORF">THITE_60073</name>
</gene>
<feature type="transmembrane region" description="Helical" evidence="2">
    <location>
        <begin position="288"/>
        <end position="309"/>
    </location>
</feature>
<feature type="region of interest" description="Disordered" evidence="1">
    <location>
        <begin position="333"/>
        <end position="357"/>
    </location>
</feature>
<dbReference type="OrthoDB" id="4581875at2759"/>
<evidence type="ECO:0000256" key="1">
    <source>
        <dbReference type="SAM" id="MobiDB-lite"/>
    </source>
</evidence>
<feature type="compositionally biased region" description="Basic and acidic residues" evidence="1">
    <location>
        <begin position="135"/>
        <end position="158"/>
    </location>
</feature>
<feature type="compositionally biased region" description="Polar residues" evidence="1">
    <location>
        <begin position="78"/>
        <end position="87"/>
    </location>
</feature>
<keyword evidence="2" id="KW-0472">Membrane</keyword>
<evidence type="ECO:0000313" key="3">
    <source>
        <dbReference type="EMBL" id="AEO69270.1"/>
    </source>
</evidence>
<feature type="compositionally biased region" description="Pro residues" evidence="1">
    <location>
        <begin position="336"/>
        <end position="351"/>
    </location>
</feature>
<dbReference type="RefSeq" id="XP_003655606.1">
    <property type="nucleotide sequence ID" value="XM_003655558.1"/>
</dbReference>
<dbReference type="eggNOG" id="ENOG502RIYF">
    <property type="taxonomic scope" value="Eukaryota"/>
</dbReference>
<dbReference type="STRING" id="578455.G2RBU9"/>
<keyword evidence="4" id="KW-1185">Reference proteome</keyword>
<keyword evidence="2" id="KW-0812">Transmembrane</keyword>
<reference evidence="3 4" key="1">
    <citation type="journal article" date="2011" name="Nat. Biotechnol.">
        <title>Comparative genomic analysis of the thermophilic biomass-degrading fungi Myceliophthora thermophila and Thielavia terrestris.</title>
        <authorList>
            <person name="Berka R.M."/>
            <person name="Grigoriev I.V."/>
            <person name="Otillar R."/>
            <person name="Salamov A."/>
            <person name="Grimwood J."/>
            <person name="Reid I."/>
            <person name="Ishmael N."/>
            <person name="John T."/>
            <person name="Darmond C."/>
            <person name="Moisan M.-C."/>
            <person name="Henrissat B."/>
            <person name="Coutinho P.M."/>
            <person name="Lombard V."/>
            <person name="Natvig D.O."/>
            <person name="Lindquist E."/>
            <person name="Schmutz J."/>
            <person name="Lucas S."/>
            <person name="Harris P."/>
            <person name="Powlowski J."/>
            <person name="Bellemare A."/>
            <person name="Taylor D."/>
            <person name="Butler G."/>
            <person name="de Vries R.P."/>
            <person name="Allijn I.E."/>
            <person name="van den Brink J."/>
            <person name="Ushinsky S."/>
            <person name="Storms R."/>
            <person name="Powell A.J."/>
            <person name="Paulsen I.T."/>
            <person name="Elbourne L.D.H."/>
            <person name="Baker S.E."/>
            <person name="Magnuson J."/>
            <person name="LaBoissiere S."/>
            <person name="Clutterbuck A.J."/>
            <person name="Martinez D."/>
            <person name="Wogulis M."/>
            <person name="de Leon A.L."/>
            <person name="Rey M.W."/>
            <person name="Tsang A."/>
        </authorList>
    </citation>
    <scope>NUCLEOTIDE SEQUENCE [LARGE SCALE GENOMIC DNA]</scope>
    <source>
        <strain evidence="4">ATCC 38088 / NRRL 8126</strain>
    </source>
</reference>
<keyword evidence="2" id="KW-1133">Transmembrane helix</keyword>